<evidence type="ECO:0000313" key="1">
    <source>
        <dbReference type="EMBL" id="KAL1498054.1"/>
    </source>
</evidence>
<evidence type="ECO:0000313" key="2">
    <source>
        <dbReference type="Proteomes" id="UP001566132"/>
    </source>
</evidence>
<sequence length="72" mass="8287">MESQDAEKEQQSIPFVCQKEGFHFLFIYDPVIISRNPCHAHGNTIPNPKTDSFWNVGEQEIALKRIGRKSDI</sequence>
<dbReference type="EMBL" id="JBDJPC010000006">
    <property type="protein sequence ID" value="KAL1498054.1"/>
    <property type="molecule type" value="Genomic_DNA"/>
</dbReference>
<name>A0ABD1EP19_HYPHA</name>
<reference evidence="1 2" key="1">
    <citation type="submission" date="2024-05" db="EMBL/GenBank/DDBJ databases">
        <title>Genetic variation in Jamaican populations of the coffee berry borer (Hypothenemus hampei).</title>
        <authorList>
            <person name="Errbii M."/>
            <person name="Myrie A."/>
        </authorList>
    </citation>
    <scope>NUCLEOTIDE SEQUENCE [LARGE SCALE GENOMIC DNA]</scope>
    <source>
        <strain evidence="1">JA-Hopewell-2020-01-JO</strain>
        <tissue evidence="1">Whole body</tissue>
    </source>
</reference>
<comment type="caution">
    <text evidence="1">The sequence shown here is derived from an EMBL/GenBank/DDBJ whole genome shotgun (WGS) entry which is preliminary data.</text>
</comment>
<gene>
    <name evidence="1" type="ORF">ABEB36_008914</name>
</gene>
<dbReference type="AlphaFoldDB" id="A0ABD1EP19"/>
<accession>A0ABD1EP19</accession>
<organism evidence="1 2">
    <name type="scientific">Hypothenemus hampei</name>
    <name type="common">Coffee berry borer</name>
    <dbReference type="NCBI Taxonomy" id="57062"/>
    <lineage>
        <taxon>Eukaryota</taxon>
        <taxon>Metazoa</taxon>
        <taxon>Ecdysozoa</taxon>
        <taxon>Arthropoda</taxon>
        <taxon>Hexapoda</taxon>
        <taxon>Insecta</taxon>
        <taxon>Pterygota</taxon>
        <taxon>Neoptera</taxon>
        <taxon>Endopterygota</taxon>
        <taxon>Coleoptera</taxon>
        <taxon>Polyphaga</taxon>
        <taxon>Cucujiformia</taxon>
        <taxon>Curculionidae</taxon>
        <taxon>Scolytinae</taxon>
        <taxon>Hypothenemus</taxon>
    </lineage>
</organism>
<proteinExistence type="predicted"/>
<keyword evidence="2" id="KW-1185">Reference proteome</keyword>
<dbReference type="Proteomes" id="UP001566132">
    <property type="component" value="Unassembled WGS sequence"/>
</dbReference>
<protein>
    <submittedName>
        <fullName evidence="1">Uncharacterized protein</fullName>
    </submittedName>
</protein>